<dbReference type="CDD" id="cd02440">
    <property type="entry name" value="AdoMet_MTases"/>
    <property type="match status" value="1"/>
</dbReference>
<dbReference type="Gene3D" id="3.40.50.150">
    <property type="entry name" value="Vaccinia Virus protein VP39"/>
    <property type="match status" value="1"/>
</dbReference>
<dbReference type="PIRSF" id="PIRSF000401">
    <property type="entry name" value="RPL11_MTase"/>
    <property type="match status" value="1"/>
</dbReference>
<dbReference type="GO" id="GO:0005737">
    <property type="term" value="C:cytoplasm"/>
    <property type="evidence" value="ECO:0007669"/>
    <property type="project" value="UniProtKB-SubCell"/>
</dbReference>
<dbReference type="OrthoDB" id="9785995at2"/>
<dbReference type="HAMAP" id="MF_00735">
    <property type="entry name" value="Methyltr_PrmA"/>
    <property type="match status" value="1"/>
</dbReference>
<protein>
    <recommendedName>
        <fullName evidence="6">Ribosomal protein L11 methyltransferase</fullName>
        <shortName evidence="6">L11 Mtase</shortName>
        <ecNumber evidence="6">2.1.1.-</ecNumber>
    </recommendedName>
</protein>
<evidence type="ECO:0000256" key="1">
    <source>
        <dbReference type="ARBA" id="ARBA00009741"/>
    </source>
</evidence>
<reference evidence="7 8" key="1">
    <citation type="submission" date="2018-06" db="EMBL/GenBank/DDBJ databases">
        <authorList>
            <consortium name="Pathogen Informatics"/>
            <person name="Doyle S."/>
        </authorList>
    </citation>
    <scope>NUCLEOTIDE SEQUENCE [LARGE SCALE GENOMIC DNA]</scope>
    <source>
        <strain evidence="7 8">NCTC13337</strain>
    </source>
</reference>
<comment type="subcellular location">
    <subcellularLocation>
        <location evidence="6">Cytoplasm</location>
    </subcellularLocation>
</comment>
<evidence type="ECO:0000256" key="4">
    <source>
        <dbReference type="ARBA" id="ARBA00022679"/>
    </source>
</evidence>
<dbReference type="RefSeq" id="WP_072576573.1">
    <property type="nucleotide sequence ID" value="NZ_LWHB01000084.1"/>
</dbReference>
<feature type="binding site" evidence="6">
    <location>
        <position position="231"/>
    </location>
    <ligand>
        <name>S-adenosyl-L-methionine</name>
        <dbReference type="ChEBI" id="CHEBI:59789"/>
    </ligand>
</feature>
<dbReference type="GO" id="GO:0032259">
    <property type="term" value="P:methylation"/>
    <property type="evidence" value="ECO:0007669"/>
    <property type="project" value="UniProtKB-KW"/>
</dbReference>
<evidence type="ECO:0000256" key="3">
    <source>
        <dbReference type="ARBA" id="ARBA00022603"/>
    </source>
</evidence>
<feature type="binding site" evidence="6">
    <location>
        <position position="169"/>
    </location>
    <ligand>
        <name>S-adenosyl-L-methionine</name>
        <dbReference type="ChEBI" id="CHEBI:59789"/>
    </ligand>
</feature>
<accession>A0A380MVI2</accession>
<dbReference type="PANTHER" id="PTHR43648:SF1">
    <property type="entry name" value="ELECTRON TRANSFER FLAVOPROTEIN BETA SUBUNIT LYSINE METHYLTRANSFERASE"/>
    <property type="match status" value="1"/>
</dbReference>
<dbReference type="Pfam" id="PF06325">
    <property type="entry name" value="PrmA"/>
    <property type="match status" value="1"/>
</dbReference>
<keyword evidence="3 6" id="KW-0489">Methyltransferase</keyword>
<keyword evidence="8" id="KW-1185">Reference proteome</keyword>
<dbReference type="Proteomes" id="UP000254601">
    <property type="component" value="Unassembled WGS sequence"/>
</dbReference>
<evidence type="ECO:0000256" key="6">
    <source>
        <dbReference type="HAMAP-Rule" id="MF_00735"/>
    </source>
</evidence>
<dbReference type="GO" id="GO:0005840">
    <property type="term" value="C:ribosome"/>
    <property type="evidence" value="ECO:0007669"/>
    <property type="project" value="UniProtKB-KW"/>
</dbReference>
<dbReference type="NCBIfam" id="TIGR00406">
    <property type="entry name" value="prmA"/>
    <property type="match status" value="1"/>
</dbReference>
<comment type="catalytic activity">
    <reaction evidence="6">
        <text>L-lysyl-[protein] + 3 S-adenosyl-L-methionine = N(6),N(6),N(6)-trimethyl-L-lysyl-[protein] + 3 S-adenosyl-L-homocysteine + 3 H(+)</text>
        <dbReference type="Rhea" id="RHEA:54192"/>
        <dbReference type="Rhea" id="RHEA-COMP:9752"/>
        <dbReference type="Rhea" id="RHEA-COMP:13826"/>
        <dbReference type="ChEBI" id="CHEBI:15378"/>
        <dbReference type="ChEBI" id="CHEBI:29969"/>
        <dbReference type="ChEBI" id="CHEBI:57856"/>
        <dbReference type="ChEBI" id="CHEBI:59789"/>
        <dbReference type="ChEBI" id="CHEBI:61961"/>
    </reaction>
</comment>
<proteinExistence type="inferred from homology"/>
<evidence type="ECO:0000256" key="2">
    <source>
        <dbReference type="ARBA" id="ARBA00022490"/>
    </source>
</evidence>
<dbReference type="EC" id="2.1.1.-" evidence="6"/>
<name>A0A380MVI2_9GAMM</name>
<dbReference type="InterPro" id="IPR050078">
    <property type="entry name" value="Ribosomal_L11_MeTrfase_PrmA"/>
</dbReference>
<comment type="similarity">
    <text evidence="1 6">Belongs to the methyltransferase superfamily. PrmA family.</text>
</comment>
<dbReference type="SUPFAM" id="SSF53335">
    <property type="entry name" value="S-adenosyl-L-methionine-dependent methyltransferases"/>
    <property type="match status" value="1"/>
</dbReference>
<dbReference type="InterPro" id="IPR004498">
    <property type="entry name" value="Ribosomal_PrmA_MeTrfase"/>
</dbReference>
<gene>
    <name evidence="6 7" type="primary">prmA</name>
    <name evidence="7" type="ORF">NCTC13337_01699</name>
</gene>
<keyword evidence="7" id="KW-0687">Ribonucleoprotein</keyword>
<dbReference type="PANTHER" id="PTHR43648">
    <property type="entry name" value="ELECTRON TRANSFER FLAVOPROTEIN BETA SUBUNIT LYSINE METHYLTRANSFERASE"/>
    <property type="match status" value="1"/>
</dbReference>
<evidence type="ECO:0000313" key="8">
    <source>
        <dbReference type="Proteomes" id="UP000254601"/>
    </source>
</evidence>
<dbReference type="AlphaFoldDB" id="A0A380MVI2"/>
<evidence type="ECO:0000256" key="5">
    <source>
        <dbReference type="ARBA" id="ARBA00022691"/>
    </source>
</evidence>
<dbReference type="EMBL" id="UHIC01000001">
    <property type="protein sequence ID" value="SUO96056.1"/>
    <property type="molecule type" value="Genomic_DNA"/>
</dbReference>
<keyword evidence="5 6" id="KW-0949">S-adenosyl-L-methionine</keyword>
<evidence type="ECO:0000313" key="7">
    <source>
        <dbReference type="EMBL" id="SUO96056.1"/>
    </source>
</evidence>
<sequence>MTEKQWLELTLTAHNDDEALLLETALELSGALAVTYQAADEQEIFEPPIGTTPLWQTTKVTGLYDLQVDKSEVLSILKQSLGDNYPIGEHLLKDEDWVRAWLDYFQPIPFGKNFWVAATEHRIDEPNATVLRLDPGLAFGTGTHPSTAMCLSALVNHITLQDKTVYDYGSGSGILGIAAALLGAEHVWQTDIDPQALQAGAENAEKNGVRDKITLCENPNDAPKVDILMANILLEPLCVLRTQFEKHLHEKSVLYFAGLLERQESVIREHYEEAYNIHRIDDKEGWILLELHPKH</sequence>
<feature type="binding site" evidence="6">
    <location>
        <position position="191"/>
    </location>
    <ligand>
        <name>S-adenosyl-L-methionine</name>
        <dbReference type="ChEBI" id="CHEBI:59789"/>
    </ligand>
</feature>
<keyword evidence="2 6" id="KW-0963">Cytoplasm</keyword>
<feature type="binding site" evidence="6">
    <location>
        <position position="147"/>
    </location>
    <ligand>
        <name>S-adenosyl-L-methionine</name>
        <dbReference type="ChEBI" id="CHEBI:59789"/>
    </ligand>
</feature>
<comment type="function">
    <text evidence="6">Methylates ribosomal protein L11.</text>
</comment>
<dbReference type="InterPro" id="IPR029063">
    <property type="entry name" value="SAM-dependent_MTases_sf"/>
</dbReference>
<organism evidence="7 8">
    <name type="scientific">Suttonella ornithocola</name>
    <dbReference type="NCBI Taxonomy" id="279832"/>
    <lineage>
        <taxon>Bacteria</taxon>
        <taxon>Pseudomonadati</taxon>
        <taxon>Pseudomonadota</taxon>
        <taxon>Gammaproteobacteria</taxon>
        <taxon>Cardiobacteriales</taxon>
        <taxon>Cardiobacteriaceae</taxon>
        <taxon>Suttonella</taxon>
    </lineage>
</organism>
<keyword evidence="7" id="KW-0689">Ribosomal protein</keyword>
<keyword evidence="4 6" id="KW-0808">Transferase</keyword>
<dbReference type="GO" id="GO:0016279">
    <property type="term" value="F:protein-lysine N-methyltransferase activity"/>
    <property type="evidence" value="ECO:0007669"/>
    <property type="project" value="RHEA"/>
</dbReference>